<feature type="region of interest" description="Disordered" evidence="1">
    <location>
        <begin position="67"/>
        <end position="464"/>
    </location>
</feature>
<dbReference type="OrthoDB" id="10672700at2759"/>
<reference evidence="3" key="2">
    <citation type="submission" date="2013-07" db="EMBL/GenBank/DDBJ databases">
        <authorList>
            <consortium name="The Broad Institute Genome Sequencing Platform"/>
            <person name="Cuomo C."/>
            <person name="Litvintseva A."/>
            <person name="Chen Y."/>
            <person name="Heitman J."/>
            <person name="Sun S."/>
            <person name="Springer D."/>
            <person name="Dromer F."/>
            <person name="Young S.K."/>
            <person name="Zeng Q."/>
            <person name="Gargeya S."/>
            <person name="Fitzgerald M."/>
            <person name="Abouelleil A."/>
            <person name="Alvarado L."/>
            <person name="Berlin A.M."/>
            <person name="Chapman S.B."/>
            <person name="Dewar J."/>
            <person name="Goldberg J."/>
            <person name="Griggs A."/>
            <person name="Gujja S."/>
            <person name="Hansen M."/>
            <person name="Howarth C."/>
            <person name="Imamovic A."/>
            <person name="Larimer J."/>
            <person name="McCowan C."/>
            <person name="Murphy C."/>
            <person name="Pearson M."/>
            <person name="Priest M."/>
            <person name="Roberts A."/>
            <person name="Saif S."/>
            <person name="Shea T."/>
            <person name="Sykes S."/>
            <person name="Wortman J."/>
            <person name="Nusbaum C."/>
            <person name="Birren B."/>
        </authorList>
    </citation>
    <scope>NUCLEOTIDE SEQUENCE</scope>
    <source>
        <strain evidence="3">CBS 10737</strain>
    </source>
</reference>
<feature type="compositionally biased region" description="Pro residues" evidence="1">
    <location>
        <begin position="345"/>
        <end position="359"/>
    </location>
</feature>
<dbReference type="Proteomes" id="UP000094020">
    <property type="component" value="Chromosome 8"/>
</dbReference>
<feature type="compositionally biased region" description="Basic and acidic residues" evidence="1">
    <location>
        <begin position="381"/>
        <end position="395"/>
    </location>
</feature>
<proteinExistence type="predicted"/>
<evidence type="ECO:0000313" key="3">
    <source>
        <dbReference type="EMBL" id="WWC71947.1"/>
    </source>
</evidence>
<feature type="compositionally biased region" description="Polar residues" evidence="1">
    <location>
        <begin position="208"/>
        <end position="220"/>
    </location>
</feature>
<feature type="compositionally biased region" description="Polar residues" evidence="1">
    <location>
        <begin position="153"/>
        <end position="168"/>
    </location>
</feature>
<reference evidence="2" key="3">
    <citation type="submission" date="2016-07" db="EMBL/GenBank/DDBJ databases">
        <title>Evolution of pathogenesis and genome organization in the Tremellales.</title>
        <authorList>
            <person name="Cuomo C."/>
            <person name="Litvintseva A."/>
            <person name="Heitman J."/>
            <person name="Chen Y."/>
            <person name="Sun S."/>
            <person name="Springer D."/>
            <person name="Dromer F."/>
            <person name="Young S."/>
            <person name="Zeng Q."/>
            <person name="Chapman S."/>
            <person name="Gujja S."/>
            <person name="Saif S."/>
            <person name="Birren B."/>
        </authorList>
    </citation>
    <scope>NUCLEOTIDE SEQUENCE</scope>
    <source>
        <strain evidence="2">CBS 10737</strain>
    </source>
</reference>
<name>A0A1B9I0I2_9TREE</name>
<reference evidence="3" key="4">
    <citation type="submission" date="2024-02" db="EMBL/GenBank/DDBJ databases">
        <title>Comparative genomics of Cryptococcus and Kwoniella reveals pathogenesis evolution and contrasting modes of karyotype evolution via chromosome fusion or intercentromeric recombination.</title>
        <authorList>
            <person name="Coelho M.A."/>
            <person name="David-Palma M."/>
            <person name="Shea T."/>
            <person name="Bowers K."/>
            <person name="McGinley-Smith S."/>
            <person name="Mohammad A.W."/>
            <person name="Gnirke A."/>
            <person name="Yurkov A.M."/>
            <person name="Nowrousian M."/>
            <person name="Sun S."/>
            <person name="Cuomo C.A."/>
            <person name="Heitman J."/>
        </authorList>
    </citation>
    <scope>NUCLEOTIDE SEQUENCE</scope>
    <source>
        <strain evidence="3">CBS 10737</strain>
    </source>
</reference>
<dbReference type="EMBL" id="CP144526">
    <property type="protein sequence ID" value="WWC71947.1"/>
    <property type="molecule type" value="Genomic_DNA"/>
</dbReference>
<evidence type="ECO:0000313" key="2">
    <source>
        <dbReference type="EMBL" id="OCF49042.1"/>
    </source>
</evidence>
<dbReference type="KEGG" id="kpin:30173098"/>
<feature type="compositionally biased region" description="Polar residues" evidence="1">
    <location>
        <begin position="396"/>
        <end position="408"/>
    </location>
</feature>
<dbReference type="PRINTS" id="PR01217">
    <property type="entry name" value="PRICHEXTENSN"/>
</dbReference>
<sequence length="464" mass="50312">MLCLGLFLPLYFPGVFAGMYFVYKRPFFLWPPDPPSPTPFPSPSNDPIANAESQSYAAMASCAVKLGPRRRNGNGVKASQEVPRPAPVPYVPNPGEHILRTPTTNDVPPVPPSPEQTTLPRTDYVPPDPPSLERTLLPSSPQPTPPEGSPVSNTPETAPISLSSEQRMLSSPHGPSPLGPGSRPQTRHQELTPPSQISSRVPDPPTSDPASLSRSLSYTSGHEDVLQTPYHSSENHKVQGGLPAGSPPPAYSHPNINQSPSVADQPYYTLPQRSRRVKPTDQQLRFASRDDIELLTFPIPHPAPAPRSASSTQTGLQPSPLPRDVVTSDPDLSFSRSPSFNSLQPPAPVPSNLSPPMPSRHPLAPLPSSMPFGPAAPAPVPEKRGPAIPEAKERSPQSASRPHWSQEQYLKEYDEEQARRARAIEALSVTNAQANEEHQATGHPEAREEKSQNKGKMTGTKRKR</sequence>
<feature type="compositionally biased region" description="Polar residues" evidence="1">
    <location>
        <begin position="334"/>
        <end position="344"/>
    </location>
</feature>
<dbReference type="EMBL" id="KI894012">
    <property type="protein sequence ID" value="OCF49042.1"/>
    <property type="molecule type" value="Genomic_DNA"/>
</dbReference>
<dbReference type="GeneID" id="30173098"/>
<protein>
    <submittedName>
        <fullName evidence="2">Uncharacterized protein</fullName>
    </submittedName>
</protein>
<dbReference type="RefSeq" id="XP_019010261.1">
    <property type="nucleotide sequence ID" value="XM_019156459.1"/>
</dbReference>
<evidence type="ECO:0000256" key="1">
    <source>
        <dbReference type="SAM" id="MobiDB-lite"/>
    </source>
</evidence>
<dbReference type="AlphaFoldDB" id="A0A1B9I0I2"/>
<reference evidence="2" key="1">
    <citation type="submission" date="2013-07" db="EMBL/GenBank/DDBJ databases">
        <title>The Genome Sequence of Cryptococcus pinus CBS10737.</title>
        <authorList>
            <consortium name="The Broad Institute Genome Sequencing Platform"/>
            <person name="Cuomo C."/>
            <person name="Litvintseva A."/>
            <person name="Chen Y."/>
            <person name="Heitman J."/>
            <person name="Sun S."/>
            <person name="Springer D."/>
            <person name="Dromer F."/>
            <person name="Young S.K."/>
            <person name="Zeng Q."/>
            <person name="Gargeya S."/>
            <person name="Fitzgerald M."/>
            <person name="Abouelleil A."/>
            <person name="Alvarado L."/>
            <person name="Berlin A.M."/>
            <person name="Chapman S.B."/>
            <person name="Dewar J."/>
            <person name="Goldberg J."/>
            <person name="Griggs A."/>
            <person name="Gujja S."/>
            <person name="Hansen M."/>
            <person name="Howarth C."/>
            <person name="Imamovic A."/>
            <person name="Larimer J."/>
            <person name="McCowan C."/>
            <person name="Murphy C."/>
            <person name="Pearson M."/>
            <person name="Priest M."/>
            <person name="Roberts A."/>
            <person name="Saif S."/>
            <person name="Shea T."/>
            <person name="Sykes S."/>
            <person name="Wortman J."/>
            <person name="Nusbaum C."/>
            <person name="Birren B."/>
        </authorList>
    </citation>
    <scope>NUCLEOTIDE SEQUENCE [LARGE SCALE GENOMIC DNA]</scope>
    <source>
        <strain evidence="2">CBS 10737</strain>
    </source>
</reference>
<evidence type="ECO:0000313" key="4">
    <source>
        <dbReference type="Proteomes" id="UP000094020"/>
    </source>
</evidence>
<feature type="compositionally biased region" description="Basic and acidic residues" evidence="1">
    <location>
        <begin position="435"/>
        <end position="452"/>
    </location>
</feature>
<gene>
    <name evidence="2" type="ORF">I206_04729</name>
    <name evidence="3" type="ORF">I206_105906</name>
</gene>
<organism evidence="2">
    <name type="scientific">Kwoniella pini CBS 10737</name>
    <dbReference type="NCBI Taxonomy" id="1296096"/>
    <lineage>
        <taxon>Eukaryota</taxon>
        <taxon>Fungi</taxon>
        <taxon>Dikarya</taxon>
        <taxon>Basidiomycota</taxon>
        <taxon>Agaricomycotina</taxon>
        <taxon>Tremellomycetes</taxon>
        <taxon>Tremellales</taxon>
        <taxon>Cryptococcaceae</taxon>
        <taxon>Kwoniella</taxon>
    </lineage>
</organism>
<keyword evidence="4" id="KW-1185">Reference proteome</keyword>
<feature type="compositionally biased region" description="Basic and acidic residues" evidence="1">
    <location>
        <begin position="409"/>
        <end position="423"/>
    </location>
</feature>
<accession>A0A1B9I0I2</accession>